<dbReference type="Proteomes" id="UP001163324">
    <property type="component" value="Chromosome 3"/>
</dbReference>
<organism evidence="1 2">
    <name type="scientific">Trichothecium roseum</name>
    <dbReference type="NCBI Taxonomy" id="47278"/>
    <lineage>
        <taxon>Eukaryota</taxon>
        <taxon>Fungi</taxon>
        <taxon>Dikarya</taxon>
        <taxon>Ascomycota</taxon>
        <taxon>Pezizomycotina</taxon>
        <taxon>Sordariomycetes</taxon>
        <taxon>Hypocreomycetidae</taxon>
        <taxon>Hypocreales</taxon>
        <taxon>Hypocreales incertae sedis</taxon>
        <taxon>Trichothecium</taxon>
    </lineage>
</organism>
<comment type="caution">
    <text evidence="1">The sequence shown here is derived from an EMBL/GenBank/DDBJ whole genome shotgun (WGS) entry which is preliminary data.</text>
</comment>
<accession>A0ACC0V660</accession>
<gene>
    <name evidence="1" type="ORF">N3K66_003232</name>
</gene>
<protein>
    <submittedName>
        <fullName evidence="1">Uncharacterized protein</fullName>
    </submittedName>
</protein>
<reference evidence="1" key="1">
    <citation type="submission" date="2022-10" db="EMBL/GenBank/DDBJ databases">
        <title>Complete Genome of Trichothecium roseum strain YXFP-22015, a Plant Pathogen Isolated from Citrus.</title>
        <authorList>
            <person name="Wang Y."/>
            <person name="Zhu L."/>
        </authorList>
    </citation>
    <scope>NUCLEOTIDE SEQUENCE</scope>
    <source>
        <strain evidence="1">YXFP-22015</strain>
    </source>
</reference>
<dbReference type="EMBL" id="CM047942">
    <property type="protein sequence ID" value="KAI9901415.1"/>
    <property type="molecule type" value="Genomic_DNA"/>
</dbReference>
<proteinExistence type="predicted"/>
<name>A0ACC0V660_9HYPO</name>
<evidence type="ECO:0000313" key="1">
    <source>
        <dbReference type="EMBL" id="KAI9901415.1"/>
    </source>
</evidence>
<keyword evidence="2" id="KW-1185">Reference proteome</keyword>
<evidence type="ECO:0000313" key="2">
    <source>
        <dbReference type="Proteomes" id="UP001163324"/>
    </source>
</evidence>
<sequence length="486" mass="54240">MPYDRDSGQVFKETVLSRNALAPRDAGEDGDGGDWSQRMLRPLVKPRSIHGPRSLVSMSIHVVAENINQVTEQHLLALPPELMWRVWNFLEVRGISLQAWRLFSNIAKRNDELTMALYRFRHHICRPGGELRRYTQPLTSLSAEFITHLVISGNCAFDTRELLCLTEIKNLGVLEIIQPTDTIRDVVSPEVTDRLVRGWTEADDPFPLLRVLRIWGRDTTTRESLQWVSRLPSLAMYDVVGTREDWKNSTSYAMEHGWTSADPGTSTDDSLLRDLLQFIPNEASRPQNVRTLARSIESDLVSICADSQCAVKPVAHGKAPALHAYLTDAGVAAQQPTWNGGLGSTPADRLSCRGHVYEPWAFWLYSFAGQLGEDRDLKNRGLDVGNQTVVGPFVLPSRPFASMFLGHNGHGIIKRPAYVMKGLFSTARFTFTRPSLLRGDAPTAAKTAAAAMHERSQGASGRRNTTPSFRPQKRVRLGDILDSFSA</sequence>